<dbReference type="PANTHER" id="PTHR23169:SF26">
    <property type="entry name" value="DESMOPLAKIN"/>
    <property type="match status" value="1"/>
</dbReference>
<evidence type="ECO:0000256" key="8">
    <source>
        <dbReference type="ARBA" id="ARBA00023054"/>
    </source>
</evidence>
<dbReference type="GO" id="GO:0005882">
    <property type="term" value="C:intermediate filament"/>
    <property type="evidence" value="ECO:0007669"/>
    <property type="project" value="TreeGrafter"/>
</dbReference>
<dbReference type="Proteomes" id="UP000518266">
    <property type="component" value="Unassembled WGS sequence"/>
</dbReference>
<dbReference type="OrthoDB" id="8919664at2759"/>
<dbReference type="GO" id="GO:0042060">
    <property type="term" value="P:wound healing"/>
    <property type="evidence" value="ECO:0007669"/>
    <property type="project" value="TreeGrafter"/>
</dbReference>
<dbReference type="GO" id="GO:0014704">
    <property type="term" value="C:intercalated disc"/>
    <property type="evidence" value="ECO:0007669"/>
    <property type="project" value="TreeGrafter"/>
</dbReference>
<dbReference type="GO" id="GO:0043588">
    <property type="term" value="P:skin development"/>
    <property type="evidence" value="ECO:0007669"/>
    <property type="project" value="TreeGrafter"/>
</dbReference>
<evidence type="ECO:0000313" key="10">
    <source>
        <dbReference type="EMBL" id="KAF3835514.1"/>
    </source>
</evidence>
<proteinExistence type="inferred from homology"/>
<dbReference type="GO" id="GO:0005198">
    <property type="term" value="F:structural molecule activity"/>
    <property type="evidence" value="ECO:0007669"/>
    <property type="project" value="TreeGrafter"/>
</dbReference>
<dbReference type="Pfam" id="PF00681">
    <property type="entry name" value="Plectin"/>
    <property type="match status" value="4"/>
</dbReference>
<dbReference type="GO" id="GO:0030057">
    <property type="term" value="C:desmosome"/>
    <property type="evidence" value="ECO:0007669"/>
    <property type="project" value="UniProtKB-SubCell"/>
</dbReference>
<keyword evidence="8" id="KW-0175">Coiled coil</keyword>
<dbReference type="FunFam" id="3.90.1290.10:FF:000001">
    <property type="entry name" value="Plectin a"/>
    <property type="match status" value="2"/>
</dbReference>
<dbReference type="PANTHER" id="PTHR23169">
    <property type="entry name" value="ENVOPLAKIN"/>
    <property type="match status" value="1"/>
</dbReference>
<evidence type="ECO:0000313" key="11">
    <source>
        <dbReference type="Proteomes" id="UP000518266"/>
    </source>
</evidence>
<keyword evidence="6" id="KW-0677">Repeat</keyword>
<dbReference type="AlphaFoldDB" id="A0A7J5XEV1"/>
<evidence type="ECO:0000256" key="6">
    <source>
        <dbReference type="ARBA" id="ARBA00022737"/>
    </source>
</evidence>
<keyword evidence="5" id="KW-0597">Phosphoprotein</keyword>
<evidence type="ECO:0000256" key="5">
    <source>
        <dbReference type="ARBA" id="ARBA00022553"/>
    </source>
</evidence>
<sequence length="465" mass="50869">MSLSEAKKQMLMPSESADLLLDAQAATGHIIDPLTNQKLTVEEACAQRVVDIRDRDRLLKAEAAAVGYRDPGTAKPLSVFEAMKKGLIDRKTGLRLLQAQESAGGILDPNFSVFLPKDTAIKRNLLDEDLYRALNQSPSCYIDPDTEHEASYGSLKKRSKTESHTGLILLPITERKDPSKLTFDGVRKTVTAQQLLDCGVLDKPTFDQLIKGEKTVPEVSLDKKVFLKGTGSIAGVAAGPMGKMSLSEAKKQMLMPSESADLLLDAQAATGHIIDPLTNQKLTVEEACAQRVVDIRDRDRLLKAEAAAVGYRDPGTAKPLSVFEAMKKGLIDRKTGLRLLQAQESAGGILDPNFSVFLPKDTAIKRNLLDEDLYRALNQSPSCYIDPDTEHEASYGSLKKRSKTESHTGLILLPITERKDPSKLTFDGVRKTVTAQQLLDCGVLDKPTFDQLIKGEKNCPRGVFG</sequence>
<comment type="caution">
    <text evidence="10">The sequence shown here is derived from an EMBL/GenBank/DDBJ whole genome shotgun (WGS) entry which is preliminary data.</text>
</comment>
<evidence type="ECO:0000256" key="2">
    <source>
        <dbReference type="ARBA" id="ARBA00004568"/>
    </source>
</evidence>
<evidence type="ECO:0000256" key="4">
    <source>
        <dbReference type="ARBA" id="ARBA00022475"/>
    </source>
</evidence>
<dbReference type="SUPFAM" id="SSF75399">
    <property type="entry name" value="Plakin repeat"/>
    <property type="match status" value="2"/>
</dbReference>
<dbReference type="InterPro" id="IPR043197">
    <property type="entry name" value="Plakin"/>
</dbReference>
<organism evidence="10 11">
    <name type="scientific">Dissostichus mawsoni</name>
    <name type="common">Antarctic cod</name>
    <dbReference type="NCBI Taxonomy" id="36200"/>
    <lineage>
        <taxon>Eukaryota</taxon>
        <taxon>Metazoa</taxon>
        <taxon>Chordata</taxon>
        <taxon>Craniata</taxon>
        <taxon>Vertebrata</taxon>
        <taxon>Euteleostomi</taxon>
        <taxon>Actinopterygii</taxon>
        <taxon>Neopterygii</taxon>
        <taxon>Teleostei</taxon>
        <taxon>Neoteleostei</taxon>
        <taxon>Acanthomorphata</taxon>
        <taxon>Eupercaria</taxon>
        <taxon>Perciformes</taxon>
        <taxon>Notothenioidei</taxon>
        <taxon>Nototheniidae</taxon>
        <taxon>Dissostichus</taxon>
    </lineage>
</organism>
<reference evidence="10 11" key="1">
    <citation type="submission" date="2020-03" db="EMBL/GenBank/DDBJ databases">
        <title>Dissostichus mawsoni Genome sequencing and assembly.</title>
        <authorList>
            <person name="Park H."/>
        </authorList>
    </citation>
    <scope>NUCLEOTIDE SEQUENCE [LARGE SCALE GENOMIC DNA]</scope>
    <source>
        <strain evidence="10">DM0001</strain>
        <tissue evidence="10">Muscle</tissue>
    </source>
</reference>
<dbReference type="GO" id="GO:0005737">
    <property type="term" value="C:cytoplasm"/>
    <property type="evidence" value="ECO:0007669"/>
    <property type="project" value="TreeGrafter"/>
</dbReference>
<dbReference type="InterPro" id="IPR001101">
    <property type="entry name" value="Plectin_repeat"/>
</dbReference>
<name>A0A7J5XEV1_DISMA</name>
<protein>
    <recommendedName>
        <fullName evidence="12">Desmoplakin</fullName>
    </recommendedName>
</protein>
<dbReference type="Gene3D" id="3.90.1290.10">
    <property type="entry name" value="Plakin repeat"/>
    <property type="match status" value="3"/>
</dbReference>
<evidence type="ECO:0000256" key="1">
    <source>
        <dbReference type="ARBA" id="ARBA00004236"/>
    </source>
</evidence>
<dbReference type="GO" id="GO:0098609">
    <property type="term" value="P:cell-cell adhesion"/>
    <property type="evidence" value="ECO:0007669"/>
    <property type="project" value="TreeGrafter"/>
</dbReference>
<comment type="similarity">
    <text evidence="3">Belongs to the plakin or cytolinker family.</text>
</comment>
<dbReference type="GO" id="GO:0045104">
    <property type="term" value="P:intermediate filament cytoskeleton organization"/>
    <property type="evidence" value="ECO:0007669"/>
    <property type="project" value="InterPro"/>
</dbReference>
<dbReference type="InterPro" id="IPR035915">
    <property type="entry name" value="Plakin_repeat_sf"/>
</dbReference>
<evidence type="ECO:0008006" key="12">
    <source>
        <dbReference type="Google" id="ProtNLM"/>
    </source>
</evidence>
<comment type="subcellular location">
    <subcellularLocation>
        <location evidence="2">Cell junction</location>
        <location evidence="2">Desmosome</location>
    </subcellularLocation>
    <subcellularLocation>
        <location evidence="1">Cell membrane</location>
    </subcellularLocation>
</comment>
<gene>
    <name evidence="10" type="ORF">F7725_028072</name>
</gene>
<evidence type="ECO:0000256" key="7">
    <source>
        <dbReference type="ARBA" id="ARBA00022949"/>
    </source>
</evidence>
<keyword evidence="9" id="KW-0472">Membrane</keyword>
<keyword evidence="7" id="KW-0965">Cell junction</keyword>
<dbReference type="SMART" id="SM00250">
    <property type="entry name" value="PLEC"/>
    <property type="match status" value="6"/>
</dbReference>
<dbReference type="GO" id="GO:0005886">
    <property type="term" value="C:plasma membrane"/>
    <property type="evidence" value="ECO:0007669"/>
    <property type="project" value="UniProtKB-SubCell"/>
</dbReference>
<keyword evidence="4" id="KW-1003">Cell membrane</keyword>
<evidence type="ECO:0000256" key="3">
    <source>
        <dbReference type="ARBA" id="ARBA00009109"/>
    </source>
</evidence>
<dbReference type="EMBL" id="JAAKFY010000025">
    <property type="protein sequence ID" value="KAF3835514.1"/>
    <property type="molecule type" value="Genomic_DNA"/>
</dbReference>
<accession>A0A7J5XEV1</accession>
<evidence type="ECO:0000256" key="9">
    <source>
        <dbReference type="ARBA" id="ARBA00023136"/>
    </source>
</evidence>
<keyword evidence="11" id="KW-1185">Reference proteome</keyword>